<keyword evidence="4" id="KW-1185">Reference proteome</keyword>
<dbReference type="CDD" id="cd16936">
    <property type="entry name" value="HATPase_RsbW-like"/>
    <property type="match status" value="1"/>
</dbReference>
<organism evidence="3 4">
    <name type="scientific">Streptomyces niveus</name>
    <name type="common">Streptomyces spheroides</name>
    <dbReference type="NCBI Taxonomy" id="193462"/>
    <lineage>
        <taxon>Bacteria</taxon>
        <taxon>Bacillati</taxon>
        <taxon>Actinomycetota</taxon>
        <taxon>Actinomycetes</taxon>
        <taxon>Kitasatosporales</taxon>
        <taxon>Streptomycetaceae</taxon>
        <taxon>Streptomyces</taxon>
    </lineage>
</organism>
<evidence type="ECO:0000259" key="2">
    <source>
        <dbReference type="Pfam" id="PF13581"/>
    </source>
</evidence>
<dbReference type="Proteomes" id="UP000189677">
    <property type="component" value="Chromosome"/>
</dbReference>
<dbReference type="AlphaFoldDB" id="A0A1U9QWA1"/>
<reference evidence="3 4" key="1">
    <citation type="submission" date="2016-11" db="EMBL/GenBank/DDBJ databases">
        <title>Complete genome sequence of Streptomyces niveus SCSIO 3406.</title>
        <authorList>
            <person name="Zhu Q."/>
            <person name="Cheng W."/>
            <person name="Song Y."/>
            <person name="Li Q."/>
            <person name="Ju J."/>
        </authorList>
    </citation>
    <scope>NUCLEOTIDE SEQUENCE [LARGE SCALE GENOMIC DNA]</scope>
    <source>
        <strain evidence="3 4">SCSIO 3406</strain>
    </source>
</reference>
<keyword evidence="1" id="KW-0418">Kinase</keyword>
<dbReference type="OrthoDB" id="3480034at2"/>
<dbReference type="InterPro" id="IPR003594">
    <property type="entry name" value="HATPase_dom"/>
</dbReference>
<dbReference type="Gene3D" id="3.30.565.10">
    <property type="entry name" value="Histidine kinase-like ATPase, C-terminal domain"/>
    <property type="match status" value="1"/>
</dbReference>
<proteinExistence type="predicted"/>
<dbReference type="EMBL" id="CP018047">
    <property type="protein sequence ID" value="AQU68253.1"/>
    <property type="molecule type" value="Genomic_DNA"/>
</dbReference>
<name>A0A1U9QWA1_STRNV</name>
<dbReference type="SUPFAM" id="SSF55874">
    <property type="entry name" value="ATPase domain of HSP90 chaperone/DNA topoisomerase II/histidine kinase"/>
    <property type="match status" value="1"/>
</dbReference>
<dbReference type="InterPro" id="IPR036890">
    <property type="entry name" value="HATPase_C_sf"/>
</dbReference>
<dbReference type="RefSeq" id="WP_078076848.1">
    <property type="nucleotide sequence ID" value="NZ_CP018047.1"/>
</dbReference>
<keyword evidence="1" id="KW-0723">Serine/threonine-protein kinase</keyword>
<sequence>MPRQPAGDRLVLVAAPEAVGCTRTFIAARLRSWGVMEALDETLLVASELVTNAVRAAGSVAVQLRVAGPSLYVEVWDNMPGVPEVKCLEADAEGGRGLHLVEALATRWGICHPQSGGKVVWAELPLPAHTALLSPEAASEELADAVLLERLLDSLRGR</sequence>
<dbReference type="PANTHER" id="PTHR35526:SF3">
    <property type="entry name" value="ANTI-SIGMA-F FACTOR RSBW"/>
    <property type="match status" value="1"/>
</dbReference>
<gene>
    <name evidence="3" type="ORF">BBN63_20585</name>
</gene>
<keyword evidence="1" id="KW-0808">Transferase</keyword>
<dbReference type="KEGG" id="snw:BBN63_20585"/>
<dbReference type="Pfam" id="PF13581">
    <property type="entry name" value="HATPase_c_2"/>
    <property type="match status" value="1"/>
</dbReference>
<accession>A0A1U9QWA1</accession>
<evidence type="ECO:0000313" key="4">
    <source>
        <dbReference type="Proteomes" id="UP000189677"/>
    </source>
</evidence>
<feature type="domain" description="Histidine kinase/HSP90-like ATPase" evidence="2">
    <location>
        <begin position="13"/>
        <end position="122"/>
    </location>
</feature>
<evidence type="ECO:0000256" key="1">
    <source>
        <dbReference type="ARBA" id="ARBA00022527"/>
    </source>
</evidence>
<dbReference type="InterPro" id="IPR050267">
    <property type="entry name" value="Anti-sigma-factor_SerPK"/>
</dbReference>
<evidence type="ECO:0000313" key="3">
    <source>
        <dbReference type="EMBL" id="AQU68253.1"/>
    </source>
</evidence>
<protein>
    <recommendedName>
        <fullName evidence="2">Histidine kinase/HSP90-like ATPase domain-containing protein</fullName>
    </recommendedName>
</protein>
<dbReference type="PANTHER" id="PTHR35526">
    <property type="entry name" value="ANTI-SIGMA-F FACTOR RSBW-RELATED"/>
    <property type="match status" value="1"/>
</dbReference>
<dbReference type="GO" id="GO:0004674">
    <property type="term" value="F:protein serine/threonine kinase activity"/>
    <property type="evidence" value="ECO:0007669"/>
    <property type="project" value="UniProtKB-KW"/>
</dbReference>